<dbReference type="Proteomes" id="UP000032545">
    <property type="component" value="Unassembled WGS sequence"/>
</dbReference>
<feature type="compositionally biased region" description="Low complexity" evidence="2">
    <location>
        <begin position="247"/>
        <end position="269"/>
    </location>
</feature>
<dbReference type="AlphaFoldDB" id="A0A0D8B5C9"/>
<comment type="caution">
    <text evidence="4">The sequence shown here is derived from an EMBL/GenBank/DDBJ whole genome shotgun (WGS) entry which is preliminary data.</text>
</comment>
<dbReference type="GO" id="GO:0008194">
    <property type="term" value="F:UDP-glycosyltransferase activity"/>
    <property type="evidence" value="ECO:0007669"/>
    <property type="project" value="InterPro"/>
</dbReference>
<dbReference type="EMBL" id="JYFN01000114">
    <property type="protein sequence ID" value="KJE19381.1"/>
    <property type="molecule type" value="Genomic_DNA"/>
</dbReference>
<dbReference type="InterPro" id="IPR010610">
    <property type="entry name" value="EryCIII-like_C"/>
</dbReference>
<evidence type="ECO:0000313" key="4">
    <source>
        <dbReference type="EMBL" id="KJE19381.1"/>
    </source>
</evidence>
<dbReference type="CDD" id="cd03784">
    <property type="entry name" value="GT1_Gtf-like"/>
    <property type="match status" value="1"/>
</dbReference>
<dbReference type="Pfam" id="PF06722">
    <property type="entry name" value="EryCIII-like_C"/>
    <property type="match status" value="1"/>
</dbReference>
<dbReference type="InterPro" id="IPR050426">
    <property type="entry name" value="Glycosyltransferase_28"/>
</dbReference>
<organism evidence="4 5">
    <name type="scientific">Frankia torreyi</name>
    <dbReference type="NCBI Taxonomy" id="1856"/>
    <lineage>
        <taxon>Bacteria</taxon>
        <taxon>Bacillati</taxon>
        <taxon>Actinomycetota</taxon>
        <taxon>Actinomycetes</taxon>
        <taxon>Frankiales</taxon>
        <taxon>Frankiaceae</taxon>
        <taxon>Frankia</taxon>
    </lineage>
</organism>
<evidence type="ECO:0000259" key="3">
    <source>
        <dbReference type="Pfam" id="PF06722"/>
    </source>
</evidence>
<dbReference type="InterPro" id="IPR035595">
    <property type="entry name" value="UDP_glycos_trans_CS"/>
</dbReference>
<evidence type="ECO:0000256" key="2">
    <source>
        <dbReference type="SAM" id="MobiDB-lite"/>
    </source>
</evidence>
<dbReference type="FunFam" id="3.40.50.2000:FF:000072">
    <property type="entry name" value="Glycosyl transferase"/>
    <property type="match status" value="1"/>
</dbReference>
<dbReference type="PROSITE" id="PS00375">
    <property type="entry name" value="UDPGT"/>
    <property type="match status" value="1"/>
</dbReference>
<dbReference type="Gene3D" id="3.40.50.2000">
    <property type="entry name" value="Glycogen Phosphorylase B"/>
    <property type="match status" value="2"/>
</dbReference>
<protein>
    <submittedName>
        <fullName evidence="4">Glycosyltransferase, MGT family</fullName>
    </submittedName>
</protein>
<dbReference type="GO" id="GO:0016758">
    <property type="term" value="F:hexosyltransferase activity"/>
    <property type="evidence" value="ECO:0007669"/>
    <property type="project" value="UniProtKB-ARBA"/>
</dbReference>
<dbReference type="GO" id="GO:0017000">
    <property type="term" value="P:antibiotic biosynthetic process"/>
    <property type="evidence" value="ECO:0007669"/>
    <property type="project" value="UniProtKB-ARBA"/>
</dbReference>
<dbReference type="PATRIC" id="fig|1502723.3.peg.1032"/>
<keyword evidence="5" id="KW-1185">Reference proteome</keyword>
<dbReference type="RefSeq" id="WP_044888723.1">
    <property type="nucleotide sequence ID" value="NZ_JYFN01000114.1"/>
</dbReference>
<dbReference type="SUPFAM" id="SSF53756">
    <property type="entry name" value="UDP-Glycosyltransferase/glycogen phosphorylase"/>
    <property type="match status" value="1"/>
</dbReference>
<gene>
    <name evidence="4" type="ORF">FF36_06343</name>
</gene>
<dbReference type="OrthoDB" id="6620093at2"/>
<dbReference type="InterPro" id="IPR002213">
    <property type="entry name" value="UDP_glucos_trans"/>
</dbReference>
<evidence type="ECO:0000313" key="5">
    <source>
        <dbReference type="Proteomes" id="UP000032545"/>
    </source>
</evidence>
<reference evidence="5" key="1">
    <citation type="submission" date="2015-02" db="EMBL/GenBank/DDBJ databases">
        <title>Draft Genome of Frankia sp. CpI1-S.</title>
        <authorList>
            <person name="Oshone R.T."/>
            <person name="Ngom M."/>
            <person name="Ghodhbane-Gtari F."/>
            <person name="Gtari M."/>
            <person name="Morris K."/>
            <person name="Thomas K."/>
            <person name="Sen A."/>
            <person name="Tisa L.S."/>
        </authorList>
    </citation>
    <scope>NUCLEOTIDE SEQUENCE [LARGE SCALE GENOMIC DNA]</scope>
    <source>
        <strain evidence="5">CpI1-S</strain>
    </source>
</reference>
<sequence length="452" mass="46423">MSTFLFVVPPLAGHITPLVAVADRLRDRGHRVVWSGEESIVRRLAGPDAEIHPCLAGPVDVDVRGAELRGYAGVRFLWEEFLVPLAEATYPAVVEAAVRSAADVLVCDMQALAGPLAAARLGRPWATSATTSGPLRDTFAATPKVQRWFDDLLDGLVARTADTVRPDPSAAGGPPTPRALRLSPHLVLAFTTEALAGPPGGDSLIGPDGPPTAWVGPSLPSPRPDPLEGDPGGPEPGGPKSGRAEPGRAATGRAEPGRAATGGAAAGEAFPWGRLDPARRLVVISFGTVNGRVSGEFLRTCAAALRALGDGVQAVIADPLDAVDPAAVPDGGIAARFLPLVDLLPRAAAVVCHAGHNTVCEALGHGVPLVVAPIRDDQPVIAQQVVEAGAGIRLRFARATPAIVASAVRDVLDDPRYRSAAARVGASFRAAGGAAAAAEHLQRLAAARSPVR</sequence>
<dbReference type="PANTHER" id="PTHR48050:SF13">
    <property type="entry name" value="STEROL 3-BETA-GLUCOSYLTRANSFERASE UGT80A2"/>
    <property type="match status" value="1"/>
</dbReference>
<feature type="domain" description="Erythromycin biosynthesis protein CIII-like C-terminal" evidence="3">
    <location>
        <begin position="323"/>
        <end position="428"/>
    </location>
</feature>
<name>A0A0D8B5C9_9ACTN</name>
<feature type="region of interest" description="Disordered" evidence="2">
    <location>
        <begin position="198"/>
        <end position="269"/>
    </location>
</feature>
<evidence type="ECO:0000256" key="1">
    <source>
        <dbReference type="ARBA" id="ARBA00022679"/>
    </source>
</evidence>
<accession>A0A0D8B5C9</accession>
<reference evidence="4 5" key="2">
    <citation type="journal article" date="2016" name="Genome Announc.">
        <title>Permanent Draft Genome Sequences for Two Variants of Frankia sp. Strain CpI1, the First Frankia Strain Isolated from Root Nodules of Comptonia peregrina.</title>
        <authorList>
            <person name="Oshone R."/>
            <person name="Hurst S.G.IV."/>
            <person name="Abebe-Akele F."/>
            <person name="Simpson S."/>
            <person name="Morris K."/>
            <person name="Thomas W.K."/>
            <person name="Tisa L.S."/>
        </authorList>
    </citation>
    <scope>NUCLEOTIDE SEQUENCE [LARGE SCALE GENOMIC DNA]</scope>
    <source>
        <strain evidence="5">CpI1-S</strain>
    </source>
</reference>
<proteinExistence type="predicted"/>
<keyword evidence="1 4" id="KW-0808">Transferase</keyword>
<dbReference type="PANTHER" id="PTHR48050">
    <property type="entry name" value="STEROL 3-BETA-GLUCOSYLTRANSFERASE"/>
    <property type="match status" value="1"/>
</dbReference>